<feature type="active site" description="Proton acceptor" evidence="2">
    <location>
        <position position="198"/>
    </location>
</feature>
<gene>
    <name evidence="5" type="ORF">FVO59_09495</name>
</gene>
<dbReference type="InterPro" id="IPR015424">
    <property type="entry name" value="PyrdxlP-dep_Trfase"/>
</dbReference>
<dbReference type="EMBL" id="CP043732">
    <property type="protein sequence ID" value="QMU97424.1"/>
    <property type="molecule type" value="Genomic_DNA"/>
</dbReference>
<dbReference type="Proteomes" id="UP000515708">
    <property type="component" value="Chromosome"/>
</dbReference>
<evidence type="ECO:0000256" key="4">
    <source>
        <dbReference type="RuleBase" id="RU004508"/>
    </source>
</evidence>
<feature type="modified residue" description="N6-(pyridoxal phosphate)lysine" evidence="3">
    <location>
        <position position="198"/>
    </location>
</feature>
<dbReference type="RefSeq" id="WP_182252422.1">
    <property type="nucleotide sequence ID" value="NZ_CP043732.1"/>
</dbReference>
<dbReference type="PANTHER" id="PTHR30244">
    <property type="entry name" value="TRANSAMINASE"/>
    <property type="match status" value="1"/>
</dbReference>
<keyword evidence="5" id="KW-0808">Transferase</keyword>
<comment type="similarity">
    <text evidence="4">Belongs to the DegT/DnrJ/EryC1 family.</text>
</comment>
<evidence type="ECO:0000313" key="6">
    <source>
        <dbReference type="Proteomes" id="UP000515708"/>
    </source>
</evidence>
<name>A0A7D8ACV8_9MICO</name>
<dbReference type="AlphaFoldDB" id="A0A7D8ACV8"/>
<keyword evidence="5" id="KW-0032">Aminotransferase</keyword>
<dbReference type="CDD" id="cd00616">
    <property type="entry name" value="AHBA_syn"/>
    <property type="match status" value="1"/>
</dbReference>
<protein>
    <submittedName>
        <fullName evidence="5">DegT/DnrJ/EryC1/StrS aminotransferase family protein</fullName>
    </submittedName>
</protein>
<evidence type="ECO:0000313" key="5">
    <source>
        <dbReference type="EMBL" id="QMU97424.1"/>
    </source>
</evidence>
<proteinExistence type="inferred from homology"/>
<dbReference type="PANTHER" id="PTHR30244:SF34">
    <property type="entry name" value="DTDP-4-AMINO-4,6-DIDEOXYGALACTOSE TRANSAMINASE"/>
    <property type="match status" value="1"/>
</dbReference>
<evidence type="ECO:0000256" key="2">
    <source>
        <dbReference type="PIRSR" id="PIRSR000390-1"/>
    </source>
</evidence>
<dbReference type="Gene3D" id="3.40.640.10">
    <property type="entry name" value="Type I PLP-dependent aspartate aminotransferase-like (Major domain)"/>
    <property type="match status" value="1"/>
</dbReference>
<dbReference type="InterPro" id="IPR015421">
    <property type="entry name" value="PyrdxlP-dep_Trfase_major"/>
</dbReference>
<dbReference type="Pfam" id="PF01041">
    <property type="entry name" value="DegT_DnrJ_EryC1"/>
    <property type="match status" value="1"/>
</dbReference>
<evidence type="ECO:0000256" key="1">
    <source>
        <dbReference type="ARBA" id="ARBA00001933"/>
    </source>
</evidence>
<keyword evidence="3 4" id="KW-0663">Pyridoxal phosphate</keyword>
<organism evidence="5 6">
    <name type="scientific">Microbacterium esteraromaticum</name>
    <dbReference type="NCBI Taxonomy" id="57043"/>
    <lineage>
        <taxon>Bacteria</taxon>
        <taxon>Bacillati</taxon>
        <taxon>Actinomycetota</taxon>
        <taxon>Actinomycetes</taxon>
        <taxon>Micrococcales</taxon>
        <taxon>Microbacteriaceae</taxon>
        <taxon>Microbacterium</taxon>
    </lineage>
</organism>
<reference evidence="5 6" key="1">
    <citation type="journal article" date="2020" name="Front. Microbiol.">
        <title>Design of Bacterial Strain-Specific qPCR Assays Using NGS Data and Publicly Available Resources and Its Application to Track Biocontrol Strains.</title>
        <authorList>
            <person name="Hernandez I."/>
            <person name="Sant C."/>
            <person name="Martinez R."/>
            <person name="Fernandez C."/>
        </authorList>
    </citation>
    <scope>NUCLEOTIDE SEQUENCE [LARGE SCALE GENOMIC DNA]</scope>
    <source>
        <strain evidence="5 6">B24</strain>
    </source>
</reference>
<dbReference type="InterPro" id="IPR000653">
    <property type="entry name" value="DegT/StrS_aminotransferase"/>
</dbReference>
<dbReference type="Gene3D" id="3.90.1150.10">
    <property type="entry name" value="Aspartate Aminotransferase, domain 1"/>
    <property type="match status" value="1"/>
</dbReference>
<evidence type="ECO:0000256" key="3">
    <source>
        <dbReference type="PIRSR" id="PIRSR000390-2"/>
    </source>
</evidence>
<accession>A0A7D8ACV8</accession>
<dbReference type="GO" id="GO:0000271">
    <property type="term" value="P:polysaccharide biosynthetic process"/>
    <property type="evidence" value="ECO:0007669"/>
    <property type="project" value="TreeGrafter"/>
</dbReference>
<dbReference type="SUPFAM" id="SSF53383">
    <property type="entry name" value="PLP-dependent transferases"/>
    <property type="match status" value="1"/>
</dbReference>
<comment type="cofactor">
    <cofactor evidence="1">
        <name>pyridoxal 5'-phosphate</name>
        <dbReference type="ChEBI" id="CHEBI:597326"/>
    </cofactor>
</comment>
<dbReference type="GO" id="GO:0030170">
    <property type="term" value="F:pyridoxal phosphate binding"/>
    <property type="evidence" value="ECO:0007669"/>
    <property type="project" value="TreeGrafter"/>
</dbReference>
<dbReference type="GO" id="GO:0008483">
    <property type="term" value="F:transaminase activity"/>
    <property type="evidence" value="ECO:0007669"/>
    <property type="project" value="UniProtKB-KW"/>
</dbReference>
<sequence length="398" mass="41813">MADTIPFSPPDIGEAEIDAVARVMRSGWITTGPETAKFETEISAYTGAGGTAAVNSATAALELILRCLGVGPGDEVITSAYTYSASASAIAHVGAVPVLVDTAPGSYAIDPEQIHRSITDRTKAVIPVDIGGVMCDYDEIRAVADERKGLHRPGSDMQAALGRIAIIADAAHSMGASRGGVSSGSAADFTAFSFHAVKNLTTAEGGAATWSAALPGGADVHRRLRLLALHGQTKDALSKSVSGGWEYDIVTLGYKANLTDIAAAIGRVQLARYDGMIDRRHELVQYYDSTLAGRQCASLVHLDATQRSSAHLYMLQLGGRGREFRDGIIAGLASQGITANVHFKPLPMMTAYRALGFSASDFPNAIEQFSNELSLPLHSTLTEAQIDRIADTLVGLGL</sequence>
<dbReference type="InterPro" id="IPR015422">
    <property type="entry name" value="PyrdxlP-dep_Trfase_small"/>
</dbReference>
<dbReference type="PIRSF" id="PIRSF000390">
    <property type="entry name" value="PLP_StrS"/>
    <property type="match status" value="1"/>
</dbReference>